<sequence>MAPSPFHPSLSSSPSSSSSLSTSTSSSSIDHSHTPPMVLLHSQQQQPSKQRSSASTTTSTTALATAARRPSPTDALKHLRPAIPSPNTLLASLLANPDAHQLDFLSLFDPPATLPSDVLNSVSTNNIRKDSPAMDDYFGSAGAGYPGYPPPTAAAYAHRRFGLPSVSPTGSGAGTRAPLTAAAGYASYPYASSHSAYASSLGQFPPSSSAHNAHQASTSAAALRLQQQQQTYADAFRTRNPAYNNGYTGHPLMQYSQQVPRSGINGYIQGEDADDTDDVYGIMSASHLAHARSTAASAAASTRQLAPPTSGAAPGVVNPSVLDTHALPPAGAGASAAASSSSSTALTLHHDSTPNLAVRLQYAPDGRSLLRADHTHHACQDPMVLGGRLVDMSVHMEHYLQDLLPRKGEDHSDWQPVDITFDILSSRLRQTLEQMERFRGDMTRKASVERKKVAERERTKATKRLQASRAVKPVSAAAGSASGNGKAAGRAAVTEPVRS</sequence>
<dbReference type="Proteomes" id="UP000193411">
    <property type="component" value="Unassembled WGS sequence"/>
</dbReference>
<feature type="compositionally biased region" description="Low complexity" evidence="1">
    <location>
        <begin position="1"/>
        <end position="29"/>
    </location>
</feature>
<proteinExistence type="predicted"/>
<evidence type="ECO:0000313" key="3">
    <source>
        <dbReference type="Proteomes" id="UP000193411"/>
    </source>
</evidence>
<dbReference type="EMBL" id="MCFL01000022">
    <property type="protein sequence ID" value="ORZ35410.1"/>
    <property type="molecule type" value="Genomic_DNA"/>
</dbReference>
<reference evidence="2 3" key="1">
    <citation type="submission" date="2016-07" db="EMBL/GenBank/DDBJ databases">
        <title>Pervasive Adenine N6-methylation of Active Genes in Fungi.</title>
        <authorList>
            <consortium name="DOE Joint Genome Institute"/>
            <person name="Mondo S.J."/>
            <person name="Dannebaum R.O."/>
            <person name="Kuo R.C."/>
            <person name="Labutti K."/>
            <person name="Haridas S."/>
            <person name="Kuo A."/>
            <person name="Salamov A."/>
            <person name="Ahrendt S.R."/>
            <person name="Lipzen A."/>
            <person name="Sullivan W."/>
            <person name="Andreopoulos W.B."/>
            <person name="Clum A."/>
            <person name="Lindquist E."/>
            <person name="Daum C."/>
            <person name="Ramamoorthy G.K."/>
            <person name="Gryganskyi A."/>
            <person name="Culley D."/>
            <person name="Magnuson J.K."/>
            <person name="James T.Y."/>
            <person name="O'Malley M.A."/>
            <person name="Stajich J.E."/>
            <person name="Spatafora J.W."/>
            <person name="Visel A."/>
            <person name="Grigoriev I.V."/>
        </authorList>
    </citation>
    <scope>NUCLEOTIDE SEQUENCE [LARGE SCALE GENOMIC DNA]</scope>
    <source>
        <strain evidence="2 3">PL171</strain>
    </source>
</reference>
<gene>
    <name evidence="2" type="ORF">BCR44DRAFT_88077</name>
</gene>
<keyword evidence="3" id="KW-1185">Reference proteome</keyword>
<organism evidence="2 3">
    <name type="scientific">Catenaria anguillulae PL171</name>
    <dbReference type="NCBI Taxonomy" id="765915"/>
    <lineage>
        <taxon>Eukaryota</taxon>
        <taxon>Fungi</taxon>
        <taxon>Fungi incertae sedis</taxon>
        <taxon>Blastocladiomycota</taxon>
        <taxon>Blastocladiomycetes</taxon>
        <taxon>Blastocladiales</taxon>
        <taxon>Catenariaceae</taxon>
        <taxon>Catenaria</taxon>
    </lineage>
</organism>
<dbReference type="OrthoDB" id="5599257at2759"/>
<accession>A0A1Y2HLF0</accession>
<feature type="region of interest" description="Disordered" evidence="1">
    <location>
        <begin position="1"/>
        <end position="76"/>
    </location>
</feature>
<comment type="caution">
    <text evidence="2">The sequence shown here is derived from an EMBL/GenBank/DDBJ whole genome shotgun (WGS) entry which is preliminary data.</text>
</comment>
<evidence type="ECO:0000256" key="1">
    <source>
        <dbReference type="SAM" id="MobiDB-lite"/>
    </source>
</evidence>
<feature type="compositionally biased region" description="Low complexity" evidence="1">
    <location>
        <begin position="475"/>
        <end position="492"/>
    </location>
</feature>
<evidence type="ECO:0000313" key="2">
    <source>
        <dbReference type="EMBL" id="ORZ35410.1"/>
    </source>
</evidence>
<name>A0A1Y2HLF0_9FUNG</name>
<feature type="compositionally biased region" description="Low complexity" evidence="1">
    <location>
        <begin position="42"/>
        <end position="73"/>
    </location>
</feature>
<feature type="region of interest" description="Disordered" evidence="1">
    <location>
        <begin position="442"/>
        <end position="499"/>
    </location>
</feature>
<protein>
    <submittedName>
        <fullName evidence="2">Uncharacterized protein</fullName>
    </submittedName>
</protein>
<dbReference type="AlphaFoldDB" id="A0A1Y2HLF0"/>
<feature type="compositionally biased region" description="Basic and acidic residues" evidence="1">
    <location>
        <begin position="442"/>
        <end position="460"/>
    </location>
</feature>